<name>A0A0S3KG95_9ENTE</name>
<evidence type="ECO:0000259" key="5">
    <source>
        <dbReference type="PROSITE" id="PS51202"/>
    </source>
</evidence>
<dbReference type="PANTHER" id="PTHR44846">
    <property type="entry name" value="MANNOSYL-D-GLYCERATE TRANSPORT/METABOLISM SYSTEM REPRESSOR MNGR-RELATED"/>
    <property type="match status" value="1"/>
</dbReference>
<dbReference type="PROSITE" id="PS50949">
    <property type="entry name" value="HTH_GNTR"/>
    <property type="match status" value="1"/>
</dbReference>
<feature type="domain" description="HTH gntR-type" evidence="4">
    <location>
        <begin position="10"/>
        <end position="78"/>
    </location>
</feature>
<dbReference type="OrthoDB" id="226679at2"/>
<dbReference type="InterPro" id="IPR000524">
    <property type="entry name" value="Tscrpt_reg_HTH_GntR"/>
</dbReference>
<dbReference type="GO" id="GO:0003700">
    <property type="term" value="F:DNA-binding transcription factor activity"/>
    <property type="evidence" value="ECO:0007669"/>
    <property type="project" value="InterPro"/>
</dbReference>
<dbReference type="InterPro" id="IPR050679">
    <property type="entry name" value="Bact_HTH_transcr_reg"/>
</dbReference>
<dbReference type="EMBL" id="JXLC01000005">
    <property type="protein sequence ID" value="OJG92594.1"/>
    <property type="molecule type" value="Genomic_DNA"/>
</dbReference>
<dbReference type="EMBL" id="CP013614">
    <property type="protein sequence ID" value="ALS03296.1"/>
    <property type="molecule type" value="Genomic_DNA"/>
</dbReference>
<dbReference type="SUPFAM" id="SSF116726">
    <property type="entry name" value="TrkA C-terminal domain-like"/>
    <property type="match status" value="1"/>
</dbReference>
<dbReference type="SMART" id="SM00345">
    <property type="entry name" value="HTH_GNTR"/>
    <property type="match status" value="1"/>
</dbReference>
<dbReference type="Pfam" id="PF02080">
    <property type="entry name" value="TrkA_C"/>
    <property type="match status" value="1"/>
</dbReference>
<dbReference type="SUPFAM" id="SSF46785">
    <property type="entry name" value="Winged helix' DNA-binding domain"/>
    <property type="match status" value="1"/>
</dbReference>
<accession>A0A0S3KG95</accession>
<dbReference type="KEGG" id="ess:ATZ33_07380"/>
<dbReference type="InterPro" id="IPR036390">
    <property type="entry name" value="WH_DNA-bd_sf"/>
</dbReference>
<keyword evidence="8" id="KW-1185">Reference proteome</keyword>
<keyword evidence="3" id="KW-0804">Transcription</keyword>
<protein>
    <submittedName>
        <fullName evidence="7">GntR family transcriptional regulator</fullName>
    </submittedName>
</protein>
<evidence type="ECO:0000313" key="6">
    <source>
        <dbReference type="EMBL" id="ALS03296.1"/>
    </source>
</evidence>
<dbReference type="Proteomes" id="UP000183039">
    <property type="component" value="Unassembled WGS sequence"/>
</dbReference>
<dbReference type="GO" id="GO:0045892">
    <property type="term" value="P:negative regulation of DNA-templated transcription"/>
    <property type="evidence" value="ECO:0007669"/>
    <property type="project" value="TreeGrafter"/>
</dbReference>
<keyword evidence="2" id="KW-0238">DNA-binding</keyword>
<dbReference type="GO" id="GO:0003677">
    <property type="term" value="F:DNA binding"/>
    <property type="evidence" value="ECO:0007669"/>
    <property type="project" value="UniProtKB-KW"/>
</dbReference>
<dbReference type="InterPro" id="IPR036721">
    <property type="entry name" value="RCK_C_sf"/>
</dbReference>
<dbReference type="GO" id="GO:0006813">
    <property type="term" value="P:potassium ion transport"/>
    <property type="evidence" value="ECO:0007669"/>
    <property type="project" value="InterPro"/>
</dbReference>
<proteinExistence type="predicted"/>
<evidence type="ECO:0000256" key="1">
    <source>
        <dbReference type="ARBA" id="ARBA00023015"/>
    </source>
</evidence>
<gene>
    <name evidence="6" type="ORF">ATZ33_07380</name>
    <name evidence="7" type="ORF">RV15_GL003019</name>
</gene>
<dbReference type="Gene3D" id="3.30.70.1450">
    <property type="entry name" value="Regulator of K+ conductance, C-terminal domain"/>
    <property type="match status" value="1"/>
</dbReference>
<evidence type="ECO:0000256" key="2">
    <source>
        <dbReference type="ARBA" id="ARBA00023125"/>
    </source>
</evidence>
<dbReference type="AlphaFoldDB" id="A0A0S3KG95"/>
<evidence type="ECO:0000313" key="9">
    <source>
        <dbReference type="Proteomes" id="UP000183039"/>
    </source>
</evidence>
<organism evidence="7 9">
    <name type="scientific">Enterococcus silesiacus</name>
    <dbReference type="NCBI Taxonomy" id="332949"/>
    <lineage>
        <taxon>Bacteria</taxon>
        <taxon>Bacillati</taxon>
        <taxon>Bacillota</taxon>
        <taxon>Bacilli</taxon>
        <taxon>Lactobacillales</taxon>
        <taxon>Enterococcaceae</taxon>
        <taxon>Enterococcus</taxon>
    </lineage>
</organism>
<dbReference type="Proteomes" id="UP000065511">
    <property type="component" value="Chromosome"/>
</dbReference>
<dbReference type="PANTHER" id="PTHR44846:SF1">
    <property type="entry name" value="MANNOSYL-D-GLYCERATE TRANSPORT_METABOLISM SYSTEM REPRESSOR MNGR-RELATED"/>
    <property type="match status" value="1"/>
</dbReference>
<reference evidence="7 9" key="1">
    <citation type="submission" date="2014-12" db="EMBL/GenBank/DDBJ databases">
        <title>Draft genome sequences of 29 type strains of Enterococci.</title>
        <authorList>
            <person name="Zhong Z."/>
            <person name="Sun Z."/>
            <person name="Liu W."/>
            <person name="Zhang W."/>
            <person name="Zhang H."/>
        </authorList>
    </citation>
    <scope>NUCLEOTIDE SEQUENCE [LARGE SCALE GENOMIC DNA]</scope>
    <source>
        <strain evidence="7 9">DSM 22801</strain>
    </source>
</reference>
<evidence type="ECO:0000259" key="4">
    <source>
        <dbReference type="PROSITE" id="PS50949"/>
    </source>
</evidence>
<dbReference type="RefSeq" id="WP_071877046.1">
    <property type="nucleotide sequence ID" value="NZ_JXLC01000005.1"/>
</dbReference>
<evidence type="ECO:0000313" key="7">
    <source>
        <dbReference type="EMBL" id="OJG92594.1"/>
    </source>
</evidence>
<dbReference type="Gene3D" id="1.10.10.10">
    <property type="entry name" value="Winged helix-like DNA-binding domain superfamily/Winged helix DNA-binding domain"/>
    <property type="match status" value="1"/>
</dbReference>
<keyword evidence="1" id="KW-0805">Transcription regulation</keyword>
<dbReference type="InterPro" id="IPR036388">
    <property type="entry name" value="WH-like_DNA-bd_sf"/>
</dbReference>
<dbReference type="CDD" id="cd07377">
    <property type="entry name" value="WHTH_GntR"/>
    <property type="match status" value="1"/>
</dbReference>
<feature type="domain" description="RCK C-terminal" evidence="5">
    <location>
        <begin position="124"/>
        <end position="209"/>
    </location>
</feature>
<evidence type="ECO:0000313" key="8">
    <source>
        <dbReference type="Proteomes" id="UP000065511"/>
    </source>
</evidence>
<dbReference type="Pfam" id="PF00392">
    <property type="entry name" value="GntR"/>
    <property type="match status" value="1"/>
</dbReference>
<sequence length="211" mass="23619">MTSKRMNVTKPKYQQIAVDVAAKIADQTFTVGDKIHARSTLANKYSVSPETARKAISVLVDLEIVQAKHGSGFYVHSMEKAKLFVDQYQDVQSIHDLKDDLIGSVKKQKEELSHFSEILDKLVDQTKRFDSFNPLNPVTFTLTADATHLEMTISELNLWQSTSATLIAIKHGDELLVSPGPYAKLTAGDTIYFVGHESTLQRVQNFFYPNA</sequence>
<dbReference type="PROSITE" id="PS51202">
    <property type="entry name" value="RCK_C"/>
    <property type="match status" value="1"/>
</dbReference>
<dbReference type="GO" id="GO:0008324">
    <property type="term" value="F:monoatomic cation transmembrane transporter activity"/>
    <property type="evidence" value="ECO:0007669"/>
    <property type="project" value="InterPro"/>
</dbReference>
<reference evidence="6 8" key="2">
    <citation type="submission" date="2015-12" db="EMBL/GenBank/DDBJ databases">
        <authorList>
            <person name="Lauer A."/>
            <person name="Humrighouse B."/>
            <person name="Loparev V."/>
            <person name="Shewmaker P.L."/>
            <person name="Whitney A.M."/>
            <person name="McLaughlin R.W."/>
        </authorList>
    </citation>
    <scope>NUCLEOTIDE SEQUENCE [LARGE SCALE GENOMIC DNA]</scope>
    <source>
        <strain evidence="6 8">LMG 23085</strain>
    </source>
</reference>
<dbReference type="InterPro" id="IPR006037">
    <property type="entry name" value="RCK_C"/>
</dbReference>
<evidence type="ECO:0000256" key="3">
    <source>
        <dbReference type="ARBA" id="ARBA00023163"/>
    </source>
</evidence>